<proteinExistence type="predicted"/>
<organism evidence="1 2">
    <name type="scientific">[Eubacterium] siraeum DSM 15702</name>
    <dbReference type="NCBI Taxonomy" id="428128"/>
    <lineage>
        <taxon>Bacteria</taxon>
        <taxon>Bacillati</taxon>
        <taxon>Bacillota</taxon>
        <taxon>Clostridia</taxon>
        <taxon>Eubacteriales</taxon>
        <taxon>Oscillospiraceae</taxon>
        <taxon>Oscillospiraceae incertae sedis</taxon>
    </lineage>
</organism>
<dbReference type="InterPro" id="IPR011664">
    <property type="entry name" value="Abi_system_AbiD/AbiF-like"/>
</dbReference>
<gene>
    <name evidence="1" type="ORF">EUBSIR_02453</name>
</gene>
<dbReference type="Proteomes" id="UP000005326">
    <property type="component" value="Unassembled WGS sequence"/>
</dbReference>
<name>B0MRH6_9FIRM</name>
<reference evidence="1" key="1">
    <citation type="submission" date="2007-10" db="EMBL/GenBank/DDBJ databases">
        <authorList>
            <person name="Fulton L."/>
            <person name="Clifton S."/>
            <person name="Fulton B."/>
            <person name="Xu J."/>
            <person name="Minx P."/>
            <person name="Pepin K.H."/>
            <person name="Johnson M."/>
            <person name="Thiruvilangam P."/>
            <person name="Bhonagiri V."/>
            <person name="Nash W.E."/>
            <person name="Mardis E.R."/>
            <person name="Wilson R.K."/>
        </authorList>
    </citation>
    <scope>NUCLEOTIDE SEQUENCE [LARGE SCALE GENOMIC DNA]</scope>
    <source>
        <strain evidence="1">DSM 15702</strain>
    </source>
</reference>
<evidence type="ECO:0000313" key="1">
    <source>
        <dbReference type="EMBL" id="EDR99832.1"/>
    </source>
</evidence>
<comment type="caution">
    <text evidence="1">The sequence shown here is derived from an EMBL/GenBank/DDBJ whole genome shotgun (WGS) entry which is preliminary data.</text>
</comment>
<dbReference type="AlphaFoldDB" id="B0MRH6"/>
<accession>B0MRH6</accession>
<keyword evidence="2" id="KW-1185">Reference proteome</keyword>
<dbReference type="Pfam" id="PF07751">
    <property type="entry name" value="Abi_2"/>
    <property type="match status" value="1"/>
</dbReference>
<sequence>MLTHEKYVIINYNKFVYRAGVYVKPKSINSLIKYMRDKKGIAINGSTQKKKLRYMGYFHGYKGYRYCYSPSSLLPYTGFNELQAVYEFDMGLKAILYPQIMFLETTIKNYALENILKQSGSERFADIYTKLLNDYKTFPVGSREYKESITKRMNVRNKIYSVISRDYGRNNIVNHYYDKDKAVPIWAIFELLSLGEFGNFLSCVNVTVRKNISGDVGIKTSVDSDGKMLEKIVYTLKDLRNSVAHNNTVFDTRFKTGKVNNRISKYIMSELSISNVTFDTIVDYIVLIAFVMSLLKCPKTQIQQFIHQFEDACDNFRKNVPANIYSKIIYTDTKAKLTGIKNII</sequence>
<dbReference type="EMBL" id="ABCA03000054">
    <property type="protein sequence ID" value="EDR99832.1"/>
    <property type="molecule type" value="Genomic_DNA"/>
</dbReference>
<protein>
    <submittedName>
        <fullName evidence="1">Abi-like protein</fullName>
    </submittedName>
</protein>
<evidence type="ECO:0000313" key="2">
    <source>
        <dbReference type="Proteomes" id="UP000005326"/>
    </source>
</evidence>
<reference evidence="1" key="2">
    <citation type="submission" date="2014-06" db="EMBL/GenBank/DDBJ databases">
        <title>Draft genome sequence of Eubacterium siraeum (DSM 15702).</title>
        <authorList>
            <person name="Sudarsanam P."/>
            <person name="Ley R."/>
            <person name="Guruge J."/>
            <person name="Turnbaugh P.J."/>
            <person name="Mahowald M."/>
            <person name="Liep D."/>
            <person name="Gordon J."/>
        </authorList>
    </citation>
    <scope>NUCLEOTIDE SEQUENCE</scope>
    <source>
        <strain evidence="1">DSM 15702</strain>
    </source>
</reference>